<gene>
    <name evidence="7" type="primary">purF</name>
    <name evidence="13" type="ORF">GOQ27_07985</name>
</gene>
<evidence type="ECO:0000256" key="7">
    <source>
        <dbReference type="HAMAP-Rule" id="MF_01931"/>
    </source>
</evidence>
<keyword evidence="6 7" id="KW-0315">Glutamine amidotransferase</keyword>
<keyword evidence="3 7" id="KW-0328">Glycosyltransferase</keyword>
<dbReference type="NCBIfam" id="TIGR01134">
    <property type="entry name" value="purF"/>
    <property type="match status" value="1"/>
</dbReference>
<feature type="binding site" evidence="7 11">
    <location>
        <position position="246"/>
    </location>
    <ligand>
        <name>[4Fe-4S] cluster</name>
        <dbReference type="ChEBI" id="CHEBI:49883"/>
    </ligand>
</feature>
<feature type="binding site" evidence="7 11">
    <location>
        <position position="441"/>
    </location>
    <ligand>
        <name>[4Fe-4S] cluster</name>
        <dbReference type="ChEBI" id="CHEBI:49883"/>
    </ligand>
</feature>
<keyword evidence="7 11" id="KW-0408">Iron</keyword>
<keyword evidence="7 10" id="KW-0479">Metal-binding</keyword>
<comment type="cofactor">
    <cofactor evidence="7 10">
        <name>Mg(2+)</name>
        <dbReference type="ChEBI" id="CHEBI:18420"/>
    </cofactor>
    <text evidence="7 10">Binds 1 Mg(2+) ion per subunit.</text>
</comment>
<dbReference type="SUPFAM" id="SSF56235">
    <property type="entry name" value="N-terminal nucleophile aminohydrolases (Ntn hydrolases)"/>
    <property type="match status" value="1"/>
</dbReference>
<comment type="pathway">
    <text evidence="1 7 8">Purine metabolism; IMP biosynthesis via de novo pathway; N(1)-(5-phospho-D-ribosyl)glycinamide from 5-phospho-alpha-D-ribose 1-diphosphate: step 1/2.</text>
</comment>
<dbReference type="InterPro" id="IPR029055">
    <property type="entry name" value="Ntn_hydrolases_N"/>
</dbReference>
<dbReference type="Pfam" id="PF00156">
    <property type="entry name" value="Pribosyltran"/>
    <property type="match status" value="1"/>
</dbReference>
<organism evidence="13 14">
    <name type="scientific">Anaeromonas frigoriresistens</name>
    <dbReference type="NCBI Taxonomy" id="2683708"/>
    <lineage>
        <taxon>Bacteria</taxon>
        <taxon>Bacillati</taxon>
        <taxon>Bacillota</taxon>
        <taxon>Tissierellia</taxon>
        <taxon>Tissierellales</taxon>
        <taxon>Thermohalobacteraceae</taxon>
        <taxon>Anaeromonas</taxon>
    </lineage>
</organism>
<dbReference type="PANTHER" id="PTHR11907">
    <property type="entry name" value="AMIDOPHOSPHORIBOSYLTRANSFERASE"/>
    <property type="match status" value="1"/>
</dbReference>
<dbReference type="Proteomes" id="UP000724672">
    <property type="component" value="Unassembled WGS sequence"/>
</dbReference>
<feature type="domain" description="Glutamine amidotransferase type-2" evidence="12">
    <location>
        <begin position="14"/>
        <end position="230"/>
    </location>
</feature>
<evidence type="ECO:0000259" key="12">
    <source>
        <dbReference type="PROSITE" id="PS51278"/>
    </source>
</evidence>
<dbReference type="InterPro" id="IPR029057">
    <property type="entry name" value="PRTase-like"/>
</dbReference>
<accession>A0A942Z6E9</accession>
<evidence type="ECO:0000256" key="5">
    <source>
        <dbReference type="ARBA" id="ARBA00022755"/>
    </source>
</evidence>
<keyword evidence="7 10" id="KW-0460">Magnesium</keyword>
<keyword evidence="7" id="KW-0004">4Fe-4S</keyword>
<evidence type="ECO:0000256" key="9">
    <source>
        <dbReference type="PIRSR" id="PIRSR000485-1"/>
    </source>
</evidence>
<feature type="active site" description="Nucleophile" evidence="7 9">
    <location>
        <position position="14"/>
    </location>
</feature>
<proteinExistence type="inferred from homology"/>
<evidence type="ECO:0000256" key="11">
    <source>
        <dbReference type="PIRSR" id="PIRSR000485-3"/>
    </source>
</evidence>
<dbReference type="CDD" id="cd00715">
    <property type="entry name" value="GPATase_N"/>
    <property type="match status" value="1"/>
</dbReference>
<feature type="binding site" evidence="7 11">
    <location>
        <position position="444"/>
    </location>
    <ligand>
        <name>[4Fe-4S] cluster</name>
        <dbReference type="ChEBI" id="CHEBI:49883"/>
    </ligand>
</feature>
<dbReference type="GO" id="GO:0004044">
    <property type="term" value="F:amidophosphoribosyltransferase activity"/>
    <property type="evidence" value="ECO:0007669"/>
    <property type="project" value="UniProtKB-UniRule"/>
</dbReference>
<keyword evidence="5 7" id="KW-0658">Purine biosynthesis</keyword>
<evidence type="ECO:0000256" key="4">
    <source>
        <dbReference type="ARBA" id="ARBA00022679"/>
    </source>
</evidence>
<comment type="function">
    <text evidence="7">Catalyzes the formation of phosphoribosylamine from phosphoribosylpyrophosphate (PRPP) and glutamine.</text>
</comment>
<protein>
    <recommendedName>
        <fullName evidence="7">Amidophosphoribosyltransferase</fullName>
        <shortName evidence="7">ATase</shortName>
        <ecNumber evidence="7">2.4.2.14</ecNumber>
    </recommendedName>
    <alternativeName>
        <fullName evidence="7">Glutamine phosphoribosylpyrophosphate amidotransferase</fullName>
        <shortName evidence="7">GPATase</shortName>
    </alternativeName>
</protein>
<evidence type="ECO:0000256" key="3">
    <source>
        <dbReference type="ARBA" id="ARBA00022676"/>
    </source>
</evidence>
<dbReference type="Gene3D" id="3.40.50.2020">
    <property type="match status" value="1"/>
</dbReference>
<dbReference type="PROSITE" id="PS51278">
    <property type="entry name" value="GATASE_TYPE_2"/>
    <property type="match status" value="1"/>
</dbReference>
<comment type="cofactor">
    <cofactor evidence="7 11">
        <name>[4Fe-4S] cluster</name>
        <dbReference type="ChEBI" id="CHEBI:49883"/>
    </cofactor>
    <text evidence="7 11">Binds 1 [4Fe-4S] cluster per subunit.</text>
</comment>
<dbReference type="GO" id="GO:0000287">
    <property type="term" value="F:magnesium ion binding"/>
    <property type="evidence" value="ECO:0007669"/>
    <property type="project" value="UniProtKB-UniRule"/>
</dbReference>
<dbReference type="RefSeq" id="WP_203366322.1">
    <property type="nucleotide sequence ID" value="NZ_WSFT01000031.1"/>
</dbReference>
<evidence type="ECO:0000256" key="2">
    <source>
        <dbReference type="ARBA" id="ARBA00010138"/>
    </source>
</evidence>
<dbReference type="InterPro" id="IPR005854">
    <property type="entry name" value="PurF"/>
</dbReference>
<dbReference type="PIRSF" id="PIRSF000485">
    <property type="entry name" value="Amd_phspho_trans"/>
    <property type="match status" value="1"/>
</dbReference>
<keyword evidence="7 11" id="KW-0411">Iron-sulfur</keyword>
<reference evidence="13" key="1">
    <citation type="submission" date="2019-12" db="EMBL/GenBank/DDBJ databases">
        <title>Clostridiaceae gen. nov. sp. nov., isolated from sediment in Xinjiang, China.</title>
        <authorList>
            <person name="Zhang R."/>
        </authorList>
    </citation>
    <scope>NUCLEOTIDE SEQUENCE</scope>
    <source>
        <strain evidence="13">D2Q-11</strain>
    </source>
</reference>
<dbReference type="AlphaFoldDB" id="A0A942Z6E9"/>
<dbReference type="EMBL" id="WSFT01000031">
    <property type="protein sequence ID" value="MBS4538401.1"/>
    <property type="molecule type" value="Genomic_DNA"/>
</dbReference>
<feature type="binding site" evidence="7 10">
    <location>
        <position position="293"/>
    </location>
    <ligand>
        <name>Mg(2+)</name>
        <dbReference type="ChEBI" id="CHEBI:18420"/>
    </ligand>
</feature>
<dbReference type="EC" id="2.4.2.14" evidence="7"/>
<dbReference type="InterPro" id="IPR000836">
    <property type="entry name" value="PRTase_dom"/>
</dbReference>
<evidence type="ECO:0000256" key="8">
    <source>
        <dbReference type="PIRNR" id="PIRNR000485"/>
    </source>
</evidence>
<comment type="caution">
    <text evidence="13">The sequence shown here is derived from an EMBL/GenBank/DDBJ whole genome shotgun (WGS) entry which is preliminary data.</text>
</comment>
<dbReference type="InterPro" id="IPR017932">
    <property type="entry name" value="GATase_2_dom"/>
</dbReference>
<evidence type="ECO:0000313" key="14">
    <source>
        <dbReference type="Proteomes" id="UP000724672"/>
    </source>
</evidence>
<dbReference type="InterPro" id="IPR035584">
    <property type="entry name" value="PurF_N"/>
</dbReference>
<dbReference type="HAMAP" id="MF_01931">
    <property type="entry name" value="PurF"/>
    <property type="match status" value="1"/>
</dbReference>
<dbReference type="GO" id="GO:0006189">
    <property type="term" value="P:'de novo' IMP biosynthetic process"/>
    <property type="evidence" value="ECO:0007669"/>
    <property type="project" value="UniProtKB-UniRule"/>
</dbReference>
<dbReference type="Pfam" id="PF13537">
    <property type="entry name" value="GATase_7"/>
    <property type="match status" value="1"/>
</dbReference>
<feature type="binding site" evidence="7 10">
    <location>
        <position position="356"/>
    </location>
    <ligand>
        <name>Mg(2+)</name>
        <dbReference type="ChEBI" id="CHEBI:18420"/>
    </ligand>
</feature>
<name>A0A942Z6E9_9FIRM</name>
<keyword evidence="14" id="KW-1185">Reference proteome</keyword>
<dbReference type="CDD" id="cd06223">
    <property type="entry name" value="PRTases_typeI"/>
    <property type="match status" value="1"/>
</dbReference>
<evidence type="ECO:0000256" key="6">
    <source>
        <dbReference type="ARBA" id="ARBA00022962"/>
    </source>
</evidence>
<dbReference type="GO" id="GO:0009113">
    <property type="term" value="P:purine nucleobase biosynthetic process"/>
    <property type="evidence" value="ECO:0007669"/>
    <property type="project" value="UniProtKB-UniRule"/>
</dbReference>
<feature type="binding site" evidence="7 10">
    <location>
        <position position="355"/>
    </location>
    <ligand>
        <name>Mg(2+)</name>
        <dbReference type="ChEBI" id="CHEBI:18420"/>
    </ligand>
</feature>
<keyword evidence="4 7" id="KW-0808">Transferase</keyword>
<comment type="similarity">
    <text evidence="2 7 8">In the C-terminal section; belongs to the purine/pyrimidine phosphoribosyltransferase family.</text>
</comment>
<evidence type="ECO:0000256" key="1">
    <source>
        <dbReference type="ARBA" id="ARBA00005209"/>
    </source>
</evidence>
<evidence type="ECO:0000256" key="10">
    <source>
        <dbReference type="PIRSR" id="PIRSR000485-2"/>
    </source>
</evidence>
<comment type="catalytic activity">
    <reaction evidence="7 8">
        <text>5-phospho-beta-D-ribosylamine + L-glutamate + diphosphate = 5-phospho-alpha-D-ribose 1-diphosphate + L-glutamine + H2O</text>
        <dbReference type="Rhea" id="RHEA:14905"/>
        <dbReference type="ChEBI" id="CHEBI:15377"/>
        <dbReference type="ChEBI" id="CHEBI:29985"/>
        <dbReference type="ChEBI" id="CHEBI:33019"/>
        <dbReference type="ChEBI" id="CHEBI:58017"/>
        <dbReference type="ChEBI" id="CHEBI:58359"/>
        <dbReference type="ChEBI" id="CHEBI:58681"/>
        <dbReference type="EC" id="2.4.2.14"/>
    </reaction>
</comment>
<evidence type="ECO:0000313" key="13">
    <source>
        <dbReference type="EMBL" id="MBS4538401.1"/>
    </source>
</evidence>
<dbReference type="Gene3D" id="3.60.20.10">
    <property type="entry name" value="Glutamine Phosphoribosylpyrophosphate, subunit 1, domain 1"/>
    <property type="match status" value="1"/>
</dbReference>
<dbReference type="SUPFAM" id="SSF53271">
    <property type="entry name" value="PRTase-like"/>
    <property type="match status" value="1"/>
</dbReference>
<sequence length="447" mass="49481">MERNYTVDKMQEECGVFGLFNNKDVDISNISYIALSALQHRGQESCGIAIYEDSKLKCYKEMGLVSNFFIKEEVRKIKGKSFIGHVRYSTSGESNLINAQPILSNKMALAHNGNIVNGMELKEELMNKGVGFETSVDSEVILKLIQKLDKDPIEQAISKSIEKINGGYSVLILTEEKLIGFRDPQGIRPLCIGKLKDSYILCSESCAIDALGGELIREVNPGEIVTIDFNGVSSSYIEGKNNSAICAFEYIYFARPNSIIDNLSVYKSRINMGKKLWEEAPISADIVIGVPESGNLAAIGFSNASGVPYDIGFVKNDYIGRTFIEPESKKREKNLDIKLRVIKDSIKGKRVVVVDDSIVRGTTSKKIVSLLRDAGAKEIHFRSASPVIKYPCFYGIDTADCSNLLGSYMKVEEIRKAINADSLKYISIEGLKDAIGQKCTCLKCFTQ</sequence>
<dbReference type="GO" id="GO:0051539">
    <property type="term" value="F:4 iron, 4 sulfur cluster binding"/>
    <property type="evidence" value="ECO:0007669"/>
    <property type="project" value="UniProtKB-KW"/>
</dbReference>
<feature type="binding site" evidence="7 11">
    <location>
        <position position="392"/>
    </location>
    <ligand>
        <name>[4Fe-4S] cluster</name>
        <dbReference type="ChEBI" id="CHEBI:49883"/>
    </ligand>
</feature>